<dbReference type="InterPro" id="IPR004314">
    <property type="entry name" value="Neprosin"/>
</dbReference>
<dbReference type="Pfam" id="PF03080">
    <property type="entry name" value="Neprosin"/>
    <property type="match status" value="1"/>
</dbReference>
<dbReference type="EMBL" id="OZ075146">
    <property type="protein sequence ID" value="CAL5054328.1"/>
    <property type="molecule type" value="Genomic_DNA"/>
</dbReference>
<reference evidence="3" key="1">
    <citation type="submission" date="2024-10" db="EMBL/GenBank/DDBJ databases">
        <authorList>
            <person name="Ryan C."/>
        </authorList>
    </citation>
    <scope>NUCLEOTIDE SEQUENCE [LARGE SCALE GENOMIC DNA]</scope>
</reference>
<sequence>MLWDLFLLILVYVLFLNIEATMSSYGVHPNTRVPLNRSSSFTNIYPMMNEASSDGSKRVYVATFIADTPPKNGYAGGIATIDAYNFQNIKGGDTTAAVMWISNDDIDVIQAGWMVDPSYYGDSKPHFFVGWTTDGFKGKTGCINLDCTGFAPVNGAPITPGDALELVNGQAKISFKIFKNEDDGDWWLHFGQDVNNLHTTGFWPKSLFNKMEDHANKITWGGYARCYGVNPSPPMGNGQWPGKNSASIQDIQFVDTNGRGYAVPAWSLRVDSGNKKCYQASPFMNSMFYLGGPGGCTN</sequence>
<evidence type="ECO:0000259" key="2">
    <source>
        <dbReference type="PROSITE" id="PS52045"/>
    </source>
</evidence>
<dbReference type="PANTHER" id="PTHR31589">
    <property type="entry name" value="PROTEIN, PUTATIVE (DUF239)-RELATED-RELATED"/>
    <property type="match status" value="1"/>
</dbReference>
<accession>A0ABC9EBQ4</accession>
<dbReference type="PANTHER" id="PTHR31589:SF243">
    <property type="entry name" value="OS12G0490566 PROTEIN"/>
    <property type="match status" value="1"/>
</dbReference>
<dbReference type="PROSITE" id="PS52045">
    <property type="entry name" value="NEPROSIN_PEP_CD"/>
    <property type="match status" value="1"/>
</dbReference>
<dbReference type="InterPro" id="IPR053168">
    <property type="entry name" value="Glutamic_endopeptidase"/>
</dbReference>
<organism evidence="3 4">
    <name type="scientific">Urochloa decumbens</name>
    <dbReference type="NCBI Taxonomy" id="240449"/>
    <lineage>
        <taxon>Eukaryota</taxon>
        <taxon>Viridiplantae</taxon>
        <taxon>Streptophyta</taxon>
        <taxon>Embryophyta</taxon>
        <taxon>Tracheophyta</taxon>
        <taxon>Spermatophyta</taxon>
        <taxon>Magnoliopsida</taxon>
        <taxon>Liliopsida</taxon>
        <taxon>Poales</taxon>
        <taxon>Poaceae</taxon>
        <taxon>PACMAD clade</taxon>
        <taxon>Panicoideae</taxon>
        <taxon>Panicodae</taxon>
        <taxon>Paniceae</taxon>
        <taxon>Melinidinae</taxon>
        <taxon>Urochloa</taxon>
    </lineage>
</organism>
<feature type="chain" id="PRO_5044804502" description="Neprosin PEP catalytic domain-containing protein" evidence="1">
    <location>
        <begin position="21"/>
        <end position="298"/>
    </location>
</feature>
<proteinExistence type="predicted"/>
<dbReference type="Proteomes" id="UP001497457">
    <property type="component" value="Chromosome 36b"/>
</dbReference>
<feature type="signal peptide" evidence="1">
    <location>
        <begin position="1"/>
        <end position="20"/>
    </location>
</feature>
<dbReference type="AlphaFoldDB" id="A0ABC9EBQ4"/>
<evidence type="ECO:0000313" key="4">
    <source>
        <dbReference type="Proteomes" id="UP001497457"/>
    </source>
</evidence>
<keyword evidence="4" id="KW-1185">Reference proteome</keyword>
<protein>
    <recommendedName>
        <fullName evidence="2">Neprosin PEP catalytic domain-containing protein</fullName>
    </recommendedName>
</protein>
<name>A0ABC9EBQ4_9POAL</name>
<feature type="domain" description="Neprosin PEP catalytic" evidence="2">
    <location>
        <begin position="52"/>
        <end position="297"/>
    </location>
</feature>
<keyword evidence="1" id="KW-0732">Signal</keyword>
<dbReference type="Gene3D" id="3.90.1320.10">
    <property type="entry name" value="Outer-capsid protein sigma 3, large lobe"/>
    <property type="match status" value="1"/>
</dbReference>
<evidence type="ECO:0000256" key="1">
    <source>
        <dbReference type="SAM" id="SignalP"/>
    </source>
</evidence>
<evidence type="ECO:0000313" key="3">
    <source>
        <dbReference type="EMBL" id="CAL5054328.1"/>
    </source>
</evidence>
<gene>
    <name evidence="3" type="ORF">URODEC1_LOCUS93721</name>
</gene>